<organism evidence="1 2">
    <name type="scientific">Proteus alimentorum</name>
    <dbReference type="NCBI Taxonomy" id="1973495"/>
    <lineage>
        <taxon>Bacteria</taxon>
        <taxon>Pseudomonadati</taxon>
        <taxon>Pseudomonadota</taxon>
        <taxon>Gammaproteobacteria</taxon>
        <taxon>Enterobacterales</taxon>
        <taxon>Morganellaceae</taxon>
        <taxon>Proteus</taxon>
    </lineage>
</organism>
<dbReference type="Proteomes" id="UP000614721">
    <property type="component" value="Unassembled WGS sequence"/>
</dbReference>
<sequence>MLEKKNGFYGFKSALHLFPYESMDKEVGVIDWNNNRLWISAYKDMALEAFFFAEDIFGNQFCIKGDLIQVFDPETGSFSELAGSFEEWSKAILDDYNFLTGYSLANQWQNIYGKIPSMHRLIPKIPFVLGGKYTLENLYLSNSIDAMKFRADLALQIRTVPDGTRISINTRN</sequence>
<reference evidence="1 2" key="1">
    <citation type="submission" date="2020-11" db="EMBL/GenBank/DDBJ databases">
        <title>Enhanced detection system for hospital associated transmission using whole genome sequencing surveillance.</title>
        <authorList>
            <person name="Harrison L.H."/>
            <person name="Van Tyne D."/>
            <person name="Marsh J.W."/>
            <person name="Griffith M.P."/>
            <person name="Snyder D.J."/>
            <person name="Cooper V.S."/>
            <person name="Mustapha M."/>
        </authorList>
    </citation>
    <scope>NUCLEOTIDE SEQUENCE [LARGE SCALE GENOMIC DNA]</scope>
    <source>
        <strain evidence="1 2">PR00075</strain>
    </source>
</reference>
<comment type="caution">
    <text evidence="1">The sequence shown here is derived from an EMBL/GenBank/DDBJ whole genome shotgun (WGS) entry which is preliminary data.</text>
</comment>
<accession>A0ABS0IVT2</accession>
<protein>
    <submittedName>
        <fullName evidence="1">SMI1/KNR4 family protein</fullName>
    </submittedName>
</protein>
<name>A0ABS0IVT2_9GAMM</name>
<keyword evidence="2" id="KW-1185">Reference proteome</keyword>
<dbReference type="EMBL" id="JADSJP010000020">
    <property type="protein sequence ID" value="MBG2880136.1"/>
    <property type="molecule type" value="Genomic_DNA"/>
</dbReference>
<proteinExistence type="predicted"/>
<evidence type="ECO:0000313" key="2">
    <source>
        <dbReference type="Proteomes" id="UP000614721"/>
    </source>
</evidence>
<gene>
    <name evidence="1" type="ORF">I4902_12745</name>
</gene>
<evidence type="ECO:0000313" key="1">
    <source>
        <dbReference type="EMBL" id="MBG2880136.1"/>
    </source>
</evidence>